<evidence type="ECO:0000256" key="1">
    <source>
        <dbReference type="SAM" id="MobiDB-lite"/>
    </source>
</evidence>
<evidence type="ECO:0000313" key="2">
    <source>
        <dbReference type="EMBL" id="RHW28323.1"/>
    </source>
</evidence>
<dbReference type="Pfam" id="PF13830">
    <property type="entry name" value="DUF4192"/>
    <property type="match status" value="1"/>
</dbReference>
<dbReference type="AlphaFoldDB" id="A0A417Y6L4"/>
<feature type="region of interest" description="Disordered" evidence="1">
    <location>
        <begin position="310"/>
        <end position="340"/>
    </location>
</feature>
<sequence length="340" mass="36644">MELRVNTPDELIAAVPHLMGFRVETSMVVVPVGEGLPFARVDLPVNAAERTEMVDSLMSAYGRAGRGEVMLIGFADDPSKVDPASRQLRESLAEAGVQVRGRLWAGEQRWTDLDTGHGGPRTAEAASRVDTEMVLGGRRMPAFSREAVARSFTGDPEPVTRYLPGVAGDMENSTPARERQWAIGRAEAFFEDGRALTDPQAARMLACLQSVTVRDQMAVRIRCESAPTWGPLWDDLTRRSPDELVAPAATLSALASWCQGDGARAWSALDRIPADQRQSYPLATIVAAALQGGVHPREWDRARSALDALPVEGVEGPGARGSRTEPPTMGEGRPSAGPVR</sequence>
<gene>
    <name evidence="2" type="ORF">D0Z08_04945</name>
</gene>
<organism evidence="2 3">
    <name type="scientific">Nocardioides immobilis</name>
    <dbReference type="NCBI Taxonomy" id="2049295"/>
    <lineage>
        <taxon>Bacteria</taxon>
        <taxon>Bacillati</taxon>
        <taxon>Actinomycetota</taxon>
        <taxon>Actinomycetes</taxon>
        <taxon>Propionibacteriales</taxon>
        <taxon>Nocardioidaceae</taxon>
        <taxon>Nocardioides</taxon>
    </lineage>
</organism>
<dbReference type="InterPro" id="IPR025447">
    <property type="entry name" value="DUF4192"/>
</dbReference>
<reference evidence="2 3" key="1">
    <citation type="submission" date="2018-09" db="EMBL/GenBank/DDBJ databases">
        <title>Genome sequencing of Nocardioides immobilis CCTCC AB 2017083 for comparison to Nocardioides silvaticus.</title>
        <authorList>
            <person name="Li C."/>
            <person name="Wang G."/>
        </authorList>
    </citation>
    <scope>NUCLEOTIDE SEQUENCE [LARGE SCALE GENOMIC DNA]</scope>
    <source>
        <strain evidence="2 3">CCTCC AB 2017083</strain>
    </source>
</reference>
<proteinExistence type="predicted"/>
<accession>A0A417Y6L4</accession>
<dbReference type="Proteomes" id="UP000283644">
    <property type="component" value="Unassembled WGS sequence"/>
</dbReference>
<keyword evidence="3" id="KW-1185">Reference proteome</keyword>
<protein>
    <submittedName>
        <fullName evidence="2">DUF4192 domain-containing protein</fullName>
    </submittedName>
</protein>
<evidence type="ECO:0000313" key="3">
    <source>
        <dbReference type="Proteomes" id="UP000283644"/>
    </source>
</evidence>
<comment type="caution">
    <text evidence="2">The sequence shown here is derived from an EMBL/GenBank/DDBJ whole genome shotgun (WGS) entry which is preliminary data.</text>
</comment>
<dbReference type="EMBL" id="QXGH01000010">
    <property type="protein sequence ID" value="RHW28323.1"/>
    <property type="molecule type" value="Genomic_DNA"/>
</dbReference>
<name>A0A417Y6L4_9ACTN</name>